<sequence>MNVACCEDGCRGIPNDNVPLFVSHLILVTLSTASWILCAAVLKDDWPTHVESWLVFDLALAAAETLYGAWACVVDARDTTFFERATRSFLVADGVFATMQLAVAVTGAAYWRGGGSSADEVFDCAVVLAWFALAALAVMAWQDKVKGGD</sequence>
<evidence type="ECO:0000256" key="1">
    <source>
        <dbReference type="SAM" id="Phobius"/>
    </source>
</evidence>
<gene>
    <name evidence="2" type="ORF">PCAL00307_LOCUS1860</name>
</gene>
<dbReference type="EMBL" id="HBIW01002210">
    <property type="protein sequence ID" value="CAE0686426.1"/>
    <property type="molecule type" value="Transcribed_RNA"/>
</dbReference>
<feature type="transmembrane region" description="Helical" evidence="1">
    <location>
        <begin position="88"/>
        <end position="109"/>
    </location>
</feature>
<keyword evidence="1" id="KW-0812">Transmembrane</keyword>
<dbReference type="AlphaFoldDB" id="A0A7S3ZKR6"/>
<name>A0A7S3ZKR6_9STRA</name>
<feature type="transmembrane region" description="Helical" evidence="1">
    <location>
        <begin position="54"/>
        <end position="76"/>
    </location>
</feature>
<protein>
    <submittedName>
        <fullName evidence="2">Uncharacterized protein</fullName>
    </submittedName>
</protein>
<feature type="transmembrane region" description="Helical" evidence="1">
    <location>
        <begin position="21"/>
        <end position="42"/>
    </location>
</feature>
<keyword evidence="1" id="KW-0472">Membrane</keyword>
<organism evidence="2">
    <name type="scientific">Pelagomonas calceolata</name>
    <dbReference type="NCBI Taxonomy" id="35677"/>
    <lineage>
        <taxon>Eukaryota</taxon>
        <taxon>Sar</taxon>
        <taxon>Stramenopiles</taxon>
        <taxon>Ochrophyta</taxon>
        <taxon>Pelagophyceae</taxon>
        <taxon>Pelagomonadales</taxon>
        <taxon>Pelagomonadaceae</taxon>
        <taxon>Pelagomonas</taxon>
    </lineage>
</organism>
<proteinExistence type="predicted"/>
<feature type="transmembrane region" description="Helical" evidence="1">
    <location>
        <begin position="121"/>
        <end position="141"/>
    </location>
</feature>
<reference evidence="2" key="1">
    <citation type="submission" date="2021-01" db="EMBL/GenBank/DDBJ databases">
        <authorList>
            <person name="Corre E."/>
            <person name="Pelletier E."/>
            <person name="Niang G."/>
            <person name="Scheremetjew M."/>
            <person name="Finn R."/>
            <person name="Kale V."/>
            <person name="Holt S."/>
            <person name="Cochrane G."/>
            <person name="Meng A."/>
            <person name="Brown T."/>
            <person name="Cohen L."/>
        </authorList>
    </citation>
    <scope>NUCLEOTIDE SEQUENCE</scope>
    <source>
        <strain evidence="2">CCMP1756</strain>
    </source>
</reference>
<accession>A0A7S3ZKR6</accession>
<evidence type="ECO:0000313" key="2">
    <source>
        <dbReference type="EMBL" id="CAE0686426.1"/>
    </source>
</evidence>
<keyword evidence="1" id="KW-1133">Transmembrane helix</keyword>